<gene>
    <name evidence="2" type="ORF">NCTC13337_01714</name>
</gene>
<dbReference type="Pfam" id="PF18798">
    <property type="entry name" value="LPD3"/>
    <property type="match status" value="1"/>
</dbReference>
<dbReference type="Proteomes" id="UP000254601">
    <property type="component" value="Unassembled WGS sequence"/>
</dbReference>
<evidence type="ECO:0000313" key="3">
    <source>
        <dbReference type="Proteomes" id="UP000254601"/>
    </source>
</evidence>
<name>A0A380MU05_9GAMM</name>
<protein>
    <recommendedName>
        <fullName evidence="1">Large polyvalent protein-associated domain-containing protein</fullName>
    </recommendedName>
</protein>
<dbReference type="RefSeq" id="WP_072577491.1">
    <property type="nucleotide sequence ID" value="NZ_LWHB01000188.1"/>
</dbReference>
<dbReference type="AlphaFoldDB" id="A0A380MU05"/>
<organism evidence="2 3">
    <name type="scientific">Suttonella ornithocola</name>
    <dbReference type="NCBI Taxonomy" id="279832"/>
    <lineage>
        <taxon>Bacteria</taxon>
        <taxon>Pseudomonadati</taxon>
        <taxon>Pseudomonadota</taxon>
        <taxon>Gammaproteobacteria</taxon>
        <taxon>Cardiobacteriales</taxon>
        <taxon>Cardiobacteriaceae</taxon>
        <taxon>Suttonella</taxon>
    </lineage>
</organism>
<evidence type="ECO:0000313" key="2">
    <source>
        <dbReference type="EMBL" id="SUO96099.1"/>
    </source>
</evidence>
<sequence length="362" mass="40516">MNKLRADSLEFSETFQRYGGVDGYAEAVEIGATQLPIDRWVQVRTETFKKEYGDWLFARDSRALRTAKNKGEAQDILRKLNNIELRNAESGLIATISKRTVEKMISSTAFKKSLQTTNSGFIHLAAVANVDTLFFNGILGWIKPDRAEAKQVIGLPRIFSPMTFEKSIYLVETTVKLLNQNYGGNRIYTVEAINILDKQQITDKFIADTEKGNASPIIMAETNQNLSNPNSLRSLGVSRVLNLAQQVIDFNSKNIAQQLNPYTFEPKLDFLSRSLPSPLIDLKDLGNREAGRKLHDSVDGDIAHLPLVILSAQAVGKQINVNTLIKAETLHPIQRQEAWLNAVRENPLAKTTSKTKDRGFTK</sequence>
<accession>A0A380MU05</accession>
<reference evidence="2 3" key="1">
    <citation type="submission" date="2018-06" db="EMBL/GenBank/DDBJ databases">
        <authorList>
            <consortium name="Pathogen Informatics"/>
            <person name="Doyle S."/>
        </authorList>
    </citation>
    <scope>NUCLEOTIDE SEQUENCE [LARGE SCALE GENOMIC DNA]</scope>
    <source>
        <strain evidence="2 3">NCTC13337</strain>
    </source>
</reference>
<evidence type="ECO:0000259" key="1">
    <source>
        <dbReference type="Pfam" id="PF18798"/>
    </source>
</evidence>
<dbReference type="InterPro" id="IPR040824">
    <property type="entry name" value="LPD3"/>
</dbReference>
<keyword evidence="3" id="KW-1185">Reference proteome</keyword>
<dbReference type="OrthoDB" id="5673206at2"/>
<feature type="domain" description="Large polyvalent protein-associated" evidence="1">
    <location>
        <begin position="69"/>
        <end position="181"/>
    </location>
</feature>
<dbReference type="EMBL" id="UHIC01000001">
    <property type="protein sequence ID" value="SUO96099.1"/>
    <property type="molecule type" value="Genomic_DNA"/>
</dbReference>
<proteinExistence type="predicted"/>